<name>A0A8A1M343_AJECA</name>
<evidence type="ECO:0000313" key="1">
    <source>
        <dbReference type="EMBL" id="QSS58852.1"/>
    </source>
</evidence>
<evidence type="ECO:0000313" key="2">
    <source>
        <dbReference type="Proteomes" id="UP000663671"/>
    </source>
</evidence>
<proteinExistence type="predicted"/>
<accession>A0A8A1M343</accession>
<gene>
    <name evidence="1" type="ORF">I7I51_08281</name>
</gene>
<reference evidence="1" key="1">
    <citation type="submission" date="2021-01" db="EMBL/GenBank/DDBJ databases">
        <title>Chromosome-level genome assembly of a human fungal pathogen reveals clustering of transcriptionally co-regulated genes.</title>
        <authorList>
            <person name="Voorhies M."/>
            <person name="Cohen S."/>
            <person name="Shea T.P."/>
            <person name="Petrus S."/>
            <person name="Munoz J.F."/>
            <person name="Poplawski S."/>
            <person name="Goldman W.E."/>
            <person name="Michael T."/>
            <person name="Cuomo C.A."/>
            <person name="Sil A."/>
            <person name="Beyhan S."/>
        </authorList>
    </citation>
    <scope>NUCLEOTIDE SEQUENCE</scope>
    <source>
        <strain evidence="1">WU24</strain>
    </source>
</reference>
<organism evidence="1 2">
    <name type="scientific">Ajellomyces capsulatus</name>
    <name type="common">Darling's disease fungus</name>
    <name type="synonym">Histoplasma capsulatum</name>
    <dbReference type="NCBI Taxonomy" id="5037"/>
    <lineage>
        <taxon>Eukaryota</taxon>
        <taxon>Fungi</taxon>
        <taxon>Dikarya</taxon>
        <taxon>Ascomycota</taxon>
        <taxon>Pezizomycotina</taxon>
        <taxon>Eurotiomycetes</taxon>
        <taxon>Eurotiomycetidae</taxon>
        <taxon>Onygenales</taxon>
        <taxon>Ajellomycetaceae</taxon>
        <taxon>Histoplasma</taxon>
    </lineage>
</organism>
<dbReference type="AlphaFoldDB" id="A0A8A1M343"/>
<sequence length="278" mass="31659">MTSMLDRFLNCDFAGCLPRAILLEYLPDAEALNCVNYSDELYPQAIEGMREIDTQGGRSPPRHLRQKYSPQFGPEQLARCDYEIAIVKGFGEALVRAPLLPLLKSMLTDENRDMIKLKVFHRIQNFIKDFMGLWRSRQIWPRSCIFNRCESGWSLDYMPEDKTPPSRALRTLKIQPRNPLSRCQSYPHRHDITSLSARCALLSGAAAVYHVESSFHSGEMVMGINMMIDAAISESQKPGNVFKHFGFSSVLGTQHRNLMQHDLESRVEECLFLTGGSI</sequence>
<protein>
    <submittedName>
        <fullName evidence="1">Uncharacterized protein</fullName>
    </submittedName>
</protein>
<dbReference type="EMBL" id="CP069109">
    <property type="protein sequence ID" value="QSS58852.1"/>
    <property type="molecule type" value="Genomic_DNA"/>
</dbReference>
<feature type="non-terminal residue" evidence="1">
    <location>
        <position position="278"/>
    </location>
</feature>
<dbReference type="OrthoDB" id="419598at2759"/>
<dbReference type="Proteomes" id="UP000663671">
    <property type="component" value="Chromosome 2"/>
</dbReference>
<dbReference type="VEuPathDB" id="FungiDB:I7I51_08281"/>